<organism evidence="9 10">
    <name type="scientific">Methanimicrococcus hongohii</name>
    <dbReference type="NCBI Taxonomy" id="3028295"/>
    <lineage>
        <taxon>Archaea</taxon>
        <taxon>Methanobacteriati</taxon>
        <taxon>Methanobacteriota</taxon>
        <taxon>Stenosarchaea group</taxon>
        <taxon>Methanomicrobia</taxon>
        <taxon>Methanosarcinales</taxon>
        <taxon>Methanosarcinaceae</taxon>
        <taxon>Methanimicrococcus</taxon>
    </lineage>
</organism>
<evidence type="ECO:0000256" key="1">
    <source>
        <dbReference type="ARBA" id="ARBA00011595"/>
    </source>
</evidence>
<dbReference type="InterPro" id="IPR011894">
    <property type="entry name" value="PorC_KorC"/>
</dbReference>
<dbReference type="NCBIfam" id="NF006321">
    <property type="entry name" value="PRK08534.1"/>
    <property type="match status" value="1"/>
</dbReference>
<evidence type="ECO:0000256" key="7">
    <source>
        <dbReference type="ARBA" id="ARBA00049357"/>
    </source>
</evidence>
<dbReference type="Gene3D" id="3.40.920.10">
    <property type="entry name" value="Pyruvate-ferredoxin oxidoreductase, PFOR, domain III"/>
    <property type="match status" value="1"/>
</dbReference>
<dbReference type="SUPFAM" id="SSF53323">
    <property type="entry name" value="Pyruvate-ferredoxin oxidoreductase, PFOR, domain III"/>
    <property type="match status" value="1"/>
</dbReference>
<evidence type="ECO:0000256" key="6">
    <source>
        <dbReference type="ARBA" id="ARBA00044815"/>
    </source>
</evidence>
<dbReference type="EMBL" id="CP131059">
    <property type="protein sequence ID" value="WNY23962.1"/>
    <property type="molecule type" value="Genomic_DNA"/>
</dbReference>
<keyword evidence="10" id="KW-1185">Reference proteome</keyword>
<protein>
    <recommendedName>
        <fullName evidence="3">Pyruvate synthase subunit PorC</fullName>
        <ecNumber evidence="2">1.2.7.1</ecNumber>
    </recommendedName>
    <alternativeName>
        <fullName evidence="6">Pyruvate oxidoreductase gamma chain</fullName>
    </alternativeName>
    <alternativeName>
        <fullName evidence="5">Pyruvic-ferredoxin oxidoreductase subunit gamma</fullName>
    </alternativeName>
</protein>
<dbReference type="Proteomes" id="UP001302978">
    <property type="component" value="Chromosome"/>
</dbReference>
<accession>A0AA96ZUN5</accession>
<dbReference type="InterPro" id="IPR019752">
    <property type="entry name" value="Pyrv/ketoisovalerate_OxRed_cat"/>
</dbReference>
<evidence type="ECO:0000313" key="9">
    <source>
        <dbReference type="EMBL" id="WNY23962.1"/>
    </source>
</evidence>
<name>A0AA96ZUN5_9EURY</name>
<dbReference type="RefSeq" id="WP_316557133.1">
    <property type="nucleotide sequence ID" value="NZ_CP131059.1"/>
</dbReference>
<dbReference type="InterPro" id="IPR051626">
    <property type="entry name" value="Oxidoreductase_gamma_subunit"/>
</dbReference>
<evidence type="ECO:0000259" key="8">
    <source>
        <dbReference type="Pfam" id="PF01558"/>
    </source>
</evidence>
<proteinExistence type="predicted"/>
<gene>
    <name evidence="9" type="primary">padE</name>
    <name evidence="9" type="ORF">MmiHf6_12860</name>
</gene>
<dbReference type="InterPro" id="IPR002869">
    <property type="entry name" value="Pyrv_flavodox_OxRed_cen"/>
</dbReference>
<dbReference type="NCBIfam" id="TIGR02175">
    <property type="entry name" value="PorC_KorC"/>
    <property type="match status" value="1"/>
</dbReference>
<dbReference type="GO" id="GO:0019164">
    <property type="term" value="F:pyruvate synthase activity"/>
    <property type="evidence" value="ECO:0007669"/>
    <property type="project" value="UniProtKB-EC"/>
</dbReference>
<dbReference type="InterPro" id="IPR053412">
    <property type="entry name" value="Pyruvate_synthase_PorC"/>
</dbReference>
<evidence type="ECO:0000256" key="5">
    <source>
        <dbReference type="ARBA" id="ARBA00044813"/>
    </source>
</evidence>
<sequence length="184" mass="19672">MKEIRIHGRGGQGSVTAAELLSIAAFADGKFSQAFPAFGVERRGAPVQAFMRLDDVPIRIRSQIYEPDYVIVQDATLIDVVNVTGGLKETGAIIINTKESADAFARLNTKAKIMTVDATKIAMDVIGVPIVNTILLGAFAAATGEVAVESIQEAVKERFAGKVGEKNAEAIRIAYDFVKEGMKS</sequence>
<evidence type="ECO:0000256" key="4">
    <source>
        <dbReference type="ARBA" id="ARBA00023002"/>
    </source>
</evidence>
<comment type="subunit">
    <text evidence="1">Heterotetramer of one alpha, one beta, one delta and one gamma chain.</text>
</comment>
<feature type="domain" description="Pyruvate/ketoisovalerate oxidoreductase catalytic" evidence="8">
    <location>
        <begin position="10"/>
        <end position="176"/>
    </location>
</feature>
<evidence type="ECO:0000313" key="10">
    <source>
        <dbReference type="Proteomes" id="UP001302978"/>
    </source>
</evidence>
<evidence type="ECO:0000256" key="2">
    <source>
        <dbReference type="ARBA" id="ARBA00012822"/>
    </source>
</evidence>
<keyword evidence="4 9" id="KW-0560">Oxidoreductase</keyword>
<comment type="catalytic activity">
    <reaction evidence="7">
        <text>2 oxidized [2Fe-2S]-[ferredoxin] + pyruvate + CoA = 2 reduced [2Fe-2S]-[ferredoxin] + acetyl-CoA + CO2 + H(+)</text>
        <dbReference type="Rhea" id="RHEA:12765"/>
        <dbReference type="Rhea" id="RHEA-COMP:10000"/>
        <dbReference type="Rhea" id="RHEA-COMP:10001"/>
        <dbReference type="ChEBI" id="CHEBI:15361"/>
        <dbReference type="ChEBI" id="CHEBI:15378"/>
        <dbReference type="ChEBI" id="CHEBI:16526"/>
        <dbReference type="ChEBI" id="CHEBI:33737"/>
        <dbReference type="ChEBI" id="CHEBI:33738"/>
        <dbReference type="ChEBI" id="CHEBI:57287"/>
        <dbReference type="ChEBI" id="CHEBI:57288"/>
        <dbReference type="EC" id="1.2.7.1"/>
    </reaction>
</comment>
<dbReference type="KEGG" id="mehf:MmiHf6_12860"/>
<dbReference type="NCBIfam" id="NF040683">
    <property type="entry name" value="PorC_Meth_Thtga"/>
    <property type="match status" value="1"/>
</dbReference>
<evidence type="ECO:0000256" key="3">
    <source>
        <dbReference type="ARBA" id="ARBA00019586"/>
    </source>
</evidence>
<dbReference type="GeneID" id="85195869"/>
<reference evidence="9 10" key="1">
    <citation type="submission" date="2023-07" db="EMBL/GenBank/DDBJ databases">
        <title>Closed genoem sequence of Methanomicrococcus sp. Hf6.</title>
        <authorList>
            <person name="Poehlein A."/>
            <person name="Protasov E."/>
            <person name="Platt K."/>
            <person name="Reeh H."/>
            <person name="Daniel R."/>
            <person name="Brune A."/>
        </authorList>
    </citation>
    <scope>NUCLEOTIDE SEQUENCE [LARGE SCALE GENOMIC DNA]</scope>
    <source>
        <strain evidence="9 10">Hf6</strain>
    </source>
</reference>
<dbReference type="EC" id="1.2.7.1" evidence="2"/>
<dbReference type="PANTHER" id="PTHR43366:SF1">
    <property type="entry name" value="PYRUVATE SYNTHASE SUBUNIT PORC"/>
    <property type="match status" value="1"/>
</dbReference>
<dbReference type="AlphaFoldDB" id="A0AA96ZUN5"/>
<dbReference type="Pfam" id="PF01558">
    <property type="entry name" value="POR"/>
    <property type="match status" value="1"/>
</dbReference>
<dbReference type="PANTHER" id="PTHR43366">
    <property type="entry name" value="PYRUVATE SYNTHASE SUBUNIT PORC"/>
    <property type="match status" value="1"/>
</dbReference>